<accession>A0A315ZPS0</accession>
<evidence type="ECO:0000313" key="2">
    <source>
        <dbReference type="EMBL" id="PWJ47299.1"/>
    </source>
</evidence>
<gene>
    <name evidence="2" type="ORF">BXY45_13930</name>
</gene>
<keyword evidence="3" id="KW-1185">Reference proteome</keyword>
<sequence>MVSLEGVSETDPADAADQLRPAVPDEDDAAADLALPLGDVEASEADVIDQRLVVPDLDEDDDEEIR</sequence>
<proteinExistence type="predicted"/>
<name>A0A315ZPS0_9ACTN</name>
<dbReference type="Proteomes" id="UP000245469">
    <property type="component" value="Unassembled WGS sequence"/>
</dbReference>
<dbReference type="AlphaFoldDB" id="A0A315ZPS0"/>
<evidence type="ECO:0000256" key="1">
    <source>
        <dbReference type="SAM" id="MobiDB-lite"/>
    </source>
</evidence>
<evidence type="ECO:0000313" key="3">
    <source>
        <dbReference type="Proteomes" id="UP000245469"/>
    </source>
</evidence>
<comment type="caution">
    <text evidence="2">The sequence shown here is derived from an EMBL/GenBank/DDBJ whole genome shotgun (WGS) entry which is preliminary data.</text>
</comment>
<organism evidence="2 3">
    <name type="scientific">Quadrisphaera granulorum</name>
    <dbReference type="NCBI Taxonomy" id="317664"/>
    <lineage>
        <taxon>Bacteria</taxon>
        <taxon>Bacillati</taxon>
        <taxon>Actinomycetota</taxon>
        <taxon>Actinomycetes</taxon>
        <taxon>Kineosporiales</taxon>
        <taxon>Kineosporiaceae</taxon>
        <taxon>Quadrisphaera</taxon>
    </lineage>
</organism>
<feature type="region of interest" description="Disordered" evidence="1">
    <location>
        <begin position="1"/>
        <end position="28"/>
    </location>
</feature>
<protein>
    <submittedName>
        <fullName evidence="2">Uncharacterized protein</fullName>
    </submittedName>
</protein>
<reference evidence="2 3" key="1">
    <citation type="submission" date="2018-03" db="EMBL/GenBank/DDBJ databases">
        <title>Genomic Encyclopedia of Archaeal and Bacterial Type Strains, Phase II (KMG-II): from individual species to whole genera.</title>
        <authorList>
            <person name="Goeker M."/>
        </authorList>
    </citation>
    <scope>NUCLEOTIDE SEQUENCE [LARGE SCALE GENOMIC DNA]</scope>
    <source>
        <strain evidence="2 3">DSM 44889</strain>
    </source>
</reference>
<dbReference type="EMBL" id="QGDQ01000039">
    <property type="protein sequence ID" value="PWJ47299.1"/>
    <property type="molecule type" value="Genomic_DNA"/>
</dbReference>